<dbReference type="GO" id="GO:0008168">
    <property type="term" value="F:methyltransferase activity"/>
    <property type="evidence" value="ECO:0007669"/>
    <property type="project" value="UniProtKB-KW"/>
</dbReference>
<keyword evidence="2" id="KW-0808">Transferase</keyword>
<dbReference type="GO" id="GO:0032259">
    <property type="term" value="P:methylation"/>
    <property type="evidence" value="ECO:0007669"/>
    <property type="project" value="UniProtKB-KW"/>
</dbReference>
<keyword evidence="2" id="KW-0489">Methyltransferase</keyword>
<protein>
    <submittedName>
        <fullName evidence="2">Methyltransferase family protein</fullName>
    </submittedName>
</protein>
<evidence type="ECO:0000259" key="1">
    <source>
        <dbReference type="Pfam" id="PF13847"/>
    </source>
</evidence>
<dbReference type="InterPro" id="IPR029063">
    <property type="entry name" value="SAM-dependent_MTases_sf"/>
</dbReference>
<gene>
    <name evidence="2" type="ORF">EDC27_0296</name>
</gene>
<dbReference type="AlphaFoldDB" id="A0A3N1VPR4"/>
<dbReference type="OrthoDB" id="9765084at2"/>
<dbReference type="Proteomes" id="UP000276223">
    <property type="component" value="Unassembled WGS sequence"/>
</dbReference>
<sequence>MVESTQNIKNYIRDAYRRLYSNGTSRDLPIVQGKDLACALGYDPCLTRLVPEALWARFFPCGNPVPWIAFEGQRAPKILNLGSGVGLDAFFVVLGMAMRDGTVVNVDIAHEALTCGKSLMEAALAAHGPRAHIFWVQADADAIPFSDAVFDLVLMNGVFNLFECKDLLLKEVFRVLKNRGTLLLADLVRTGPLPQEWGSAMEGWLWCVNGSMEEQELFDILHTTGFAGAEILRKDCEVDPLWRAIVRARKIS</sequence>
<accession>A0A3N1VPR4</accession>
<proteinExistence type="predicted"/>
<feature type="domain" description="Methyltransferase" evidence="1">
    <location>
        <begin position="77"/>
        <end position="222"/>
    </location>
</feature>
<dbReference type="EMBL" id="RJVA01000009">
    <property type="protein sequence ID" value="ROR03041.1"/>
    <property type="molecule type" value="Genomic_DNA"/>
</dbReference>
<dbReference type="Pfam" id="PF13847">
    <property type="entry name" value="Methyltransf_31"/>
    <property type="match status" value="1"/>
</dbReference>
<dbReference type="CDD" id="cd02440">
    <property type="entry name" value="AdoMet_MTases"/>
    <property type="match status" value="1"/>
</dbReference>
<organism evidence="2 3">
    <name type="scientific">Desulfosoma caldarium</name>
    <dbReference type="NCBI Taxonomy" id="610254"/>
    <lineage>
        <taxon>Bacteria</taxon>
        <taxon>Pseudomonadati</taxon>
        <taxon>Thermodesulfobacteriota</taxon>
        <taxon>Syntrophobacteria</taxon>
        <taxon>Syntrophobacterales</taxon>
        <taxon>Syntrophobacteraceae</taxon>
        <taxon>Desulfosoma</taxon>
    </lineage>
</organism>
<dbReference type="InterPro" id="IPR025714">
    <property type="entry name" value="Methyltranfer_dom"/>
</dbReference>
<name>A0A3N1VPR4_9BACT</name>
<dbReference type="Gene3D" id="3.40.50.150">
    <property type="entry name" value="Vaccinia Virus protein VP39"/>
    <property type="match status" value="1"/>
</dbReference>
<dbReference type="SUPFAM" id="SSF53335">
    <property type="entry name" value="S-adenosyl-L-methionine-dependent methyltransferases"/>
    <property type="match status" value="1"/>
</dbReference>
<reference evidence="2 3" key="1">
    <citation type="submission" date="2018-11" db="EMBL/GenBank/DDBJ databases">
        <title>Genomic Encyclopedia of Type Strains, Phase IV (KMG-IV): sequencing the most valuable type-strain genomes for metagenomic binning, comparative biology and taxonomic classification.</title>
        <authorList>
            <person name="Goeker M."/>
        </authorList>
    </citation>
    <scope>NUCLEOTIDE SEQUENCE [LARGE SCALE GENOMIC DNA]</scope>
    <source>
        <strain evidence="2 3">DSM 22027</strain>
    </source>
</reference>
<comment type="caution">
    <text evidence="2">The sequence shown here is derived from an EMBL/GenBank/DDBJ whole genome shotgun (WGS) entry which is preliminary data.</text>
</comment>
<evidence type="ECO:0000313" key="2">
    <source>
        <dbReference type="EMBL" id="ROR03041.1"/>
    </source>
</evidence>
<dbReference type="RefSeq" id="WP_123288840.1">
    <property type="nucleotide sequence ID" value="NZ_RJVA01000009.1"/>
</dbReference>
<keyword evidence="3" id="KW-1185">Reference proteome</keyword>
<evidence type="ECO:0000313" key="3">
    <source>
        <dbReference type="Proteomes" id="UP000276223"/>
    </source>
</evidence>